<dbReference type="AlphaFoldDB" id="A0A392TZL6"/>
<proteinExistence type="predicted"/>
<comment type="caution">
    <text evidence="1">The sequence shown here is derived from an EMBL/GenBank/DDBJ whole genome shotgun (WGS) entry which is preliminary data.</text>
</comment>
<dbReference type="Proteomes" id="UP000265520">
    <property type="component" value="Unassembled WGS sequence"/>
</dbReference>
<accession>A0A392TZL6</accession>
<sequence length="70" mass="7647">RVWERRNRHPPLSDPLTIMLADSLTLAFDESSSLLSSSPLTSSSSPSLALALAHQLGLSHENVTYETIPM</sequence>
<dbReference type="EMBL" id="LXQA010672707">
    <property type="protein sequence ID" value="MCI65275.1"/>
    <property type="molecule type" value="Genomic_DNA"/>
</dbReference>
<evidence type="ECO:0000313" key="2">
    <source>
        <dbReference type="Proteomes" id="UP000265520"/>
    </source>
</evidence>
<keyword evidence="2" id="KW-1185">Reference proteome</keyword>
<name>A0A392TZL6_9FABA</name>
<organism evidence="1 2">
    <name type="scientific">Trifolium medium</name>
    <dbReference type="NCBI Taxonomy" id="97028"/>
    <lineage>
        <taxon>Eukaryota</taxon>
        <taxon>Viridiplantae</taxon>
        <taxon>Streptophyta</taxon>
        <taxon>Embryophyta</taxon>
        <taxon>Tracheophyta</taxon>
        <taxon>Spermatophyta</taxon>
        <taxon>Magnoliopsida</taxon>
        <taxon>eudicotyledons</taxon>
        <taxon>Gunneridae</taxon>
        <taxon>Pentapetalae</taxon>
        <taxon>rosids</taxon>
        <taxon>fabids</taxon>
        <taxon>Fabales</taxon>
        <taxon>Fabaceae</taxon>
        <taxon>Papilionoideae</taxon>
        <taxon>50 kb inversion clade</taxon>
        <taxon>NPAAA clade</taxon>
        <taxon>Hologalegina</taxon>
        <taxon>IRL clade</taxon>
        <taxon>Trifolieae</taxon>
        <taxon>Trifolium</taxon>
    </lineage>
</organism>
<evidence type="ECO:0000313" key="1">
    <source>
        <dbReference type="EMBL" id="MCI65275.1"/>
    </source>
</evidence>
<reference evidence="1 2" key="1">
    <citation type="journal article" date="2018" name="Front. Plant Sci.">
        <title>Red Clover (Trifolium pratense) and Zigzag Clover (T. medium) - A Picture of Genomic Similarities and Differences.</title>
        <authorList>
            <person name="Dluhosova J."/>
            <person name="Istvanek J."/>
            <person name="Nedelnik J."/>
            <person name="Repkova J."/>
        </authorList>
    </citation>
    <scope>NUCLEOTIDE SEQUENCE [LARGE SCALE GENOMIC DNA]</scope>
    <source>
        <strain evidence="2">cv. 10/8</strain>
        <tissue evidence="1">Leaf</tissue>
    </source>
</reference>
<feature type="non-terminal residue" evidence="1">
    <location>
        <position position="1"/>
    </location>
</feature>
<protein>
    <submittedName>
        <fullName evidence="1">Uncharacterized protein</fullName>
    </submittedName>
</protein>